<dbReference type="EMBL" id="ML179086">
    <property type="protein sequence ID" value="THV01674.1"/>
    <property type="molecule type" value="Genomic_DNA"/>
</dbReference>
<dbReference type="AlphaFoldDB" id="A0A4S8MHP7"/>
<name>A0A4S8MHP7_DENBC</name>
<evidence type="ECO:0000313" key="2">
    <source>
        <dbReference type="Proteomes" id="UP000297245"/>
    </source>
</evidence>
<accession>A0A4S8MHP7</accession>
<sequence length="455" mass="51413">MAKELMIPSAPPLPVLLRISQDRAANPSRSSTLVEDVWLMVFKIRVVVPSSKEHAFAYPSPAVTFSSLSKYCVLFWIDDWRLMRMIITRVKPSDRCLTTSMSLMAKLYDGASASISLPVVFCINLVLSSVVGAAEESFDLLLMYIYVLLPFFNERDDCFTYPSPAVTFRNAGSSSGSMTDGFMLIDILVRASEIVGLDNLLTMSLMAKLYDGASASISPPVVFCINLVLSSVVDAAEGFFVHLTGLFAETRAQSTQSFRISFSRRSHMRDRVFSNRVYHRISSSTYLYGDVAPLSARQLKEAHTHWCLSPLLTSFQFDGTITKNKEINDSNRMRRAKHVEHAIDPSQPDPREKLKDVLDDRFHAWARKKDGKEAKEKEQELKLRRLEWRAQMQWEMDQEERRQALGLSSRAKAPDCHNFSCNAHDLDLAKIAEKWGIEDSLHSTEGLDFVGFLDA</sequence>
<protein>
    <submittedName>
        <fullName evidence="1">Uncharacterized protein</fullName>
    </submittedName>
</protein>
<gene>
    <name evidence="1" type="ORF">K435DRAFT_793144</name>
</gene>
<keyword evidence="2" id="KW-1185">Reference proteome</keyword>
<organism evidence="1 2">
    <name type="scientific">Dendrothele bispora (strain CBS 962.96)</name>
    <dbReference type="NCBI Taxonomy" id="1314807"/>
    <lineage>
        <taxon>Eukaryota</taxon>
        <taxon>Fungi</taxon>
        <taxon>Dikarya</taxon>
        <taxon>Basidiomycota</taxon>
        <taxon>Agaricomycotina</taxon>
        <taxon>Agaricomycetes</taxon>
        <taxon>Agaricomycetidae</taxon>
        <taxon>Agaricales</taxon>
        <taxon>Agaricales incertae sedis</taxon>
        <taxon>Dendrothele</taxon>
    </lineage>
</organism>
<evidence type="ECO:0000313" key="1">
    <source>
        <dbReference type="EMBL" id="THV01674.1"/>
    </source>
</evidence>
<proteinExistence type="predicted"/>
<reference evidence="1 2" key="1">
    <citation type="journal article" date="2019" name="Nat. Ecol. Evol.">
        <title>Megaphylogeny resolves global patterns of mushroom evolution.</title>
        <authorList>
            <person name="Varga T."/>
            <person name="Krizsan K."/>
            <person name="Foldi C."/>
            <person name="Dima B."/>
            <person name="Sanchez-Garcia M."/>
            <person name="Sanchez-Ramirez S."/>
            <person name="Szollosi G.J."/>
            <person name="Szarkandi J.G."/>
            <person name="Papp V."/>
            <person name="Albert L."/>
            <person name="Andreopoulos W."/>
            <person name="Angelini C."/>
            <person name="Antonin V."/>
            <person name="Barry K.W."/>
            <person name="Bougher N.L."/>
            <person name="Buchanan P."/>
            <person name="Buyck B."/>
            <person name="Bense V."/>
            <person name="Catcheside P."/>
            <person name="Chovatia M."/>
            <person name="Cooper J."/>
            <person name="Damon W."/>
            <person name="Desjardin D."/>
            <person name="Finy P."/>
            <person name="Geml J."/>
            <person name="Haridas S."/>
            <person name="Hughes K."/>
            <person name="Justo A."/>
            <person name="Karasinski D."/>
            <person name="Kautmanova I."/>
            <person name="Kiss B."/>
            <person name="Kocsube S."/>
            <person name="Kotiranta H."/>
            <person name="LaButti K.M."/>
            <person name="Lechner B.E."/>
            <person name="Liimatainen K."/>
            <person name="Lipzen A."/>
            <person name="Lukacs Z."/>
            <person name="Mihaltcheva S."/>
            <person name="Morgado L.N."/>
            <person name="Niskanen T."/>
            <person name="Noordeloos M.E."/>
            <person name="Ohm R.A."/>
            <person name="Ortiz-Santana B."/>
            <person name="Ovrebo C."/>
            <person name="Racz N."/>
            <person name="Riley R."/>
            <person name="Savchenko A."/>
            <person name="Shiryaev A."/>
            <person name="Soop K."/>
            <person name="Spirin V."/>
            <person name="Szebenyi C."/>
            <person name="Tomsovsky M."/>
            <person name="Tulloss R.E."/>
            <person name="Uehling J."/>
            <person name="Grigoriev I.V."/>
            <person name="Vagvolgyi C."/>
            <person name="Papp T."/>
            <person name="Martin F.M."/>
            <person name="Miettinen O."/>
            <person name="Hibbett D.S."/>
            <person name="Nagy L.G."/>
        </authorList>
    </citation>
    <scope>NUCLEOTIDE SEQUENCE [LARGE SCALE GENOMIC DNA]</scope>
    <source>
        <strain evidence="1 2">CBS 962.96</strain>
    </source>
</reference>
<dbReference type="Proteomes" id="UP000297245">
    <property type="component" value="Unassembled WGS sequence"/>
</dbReference>